<dbReference type="OrthoDB" id="4564at2759"/>
<comment type="subcellular location">
    <subcellularLocation>
        <location evidence="1">Membrane</location>
        <topology evidence="1">Multi-pass membrane protein</topology>
    </subcellularLocation>
</comment>
<dbReference type="Proteomes" id="UP000270296">
    <property type="component" value="Unassembled WGS sequence"/>
</dbReference>
<evidence type="ECO:0000256" key="1">
    <source>
        <dbReference type="ARBA" id="ARBA00004141"/>
    </source>
</evidence>
<dbReference type="GO" id="GO:0005247">
    <property type="term" value="F:voltage-gated chloride channel activity"/>
    <property type="evidence" value="ECO:0007669"/>
    <property type="project" value="TreeGrafter"/>
</dbReference>
<dbReference type="PANTHER" id="PTHR45720:SF10">
    <property type="entry name" value="CHLORIDE CHANNEL PROTEIN 2"/>
    <property type="match status" value="1"/>
</dbReference>
<keyword evidence="5 6" id="KW-0472">Membrane</keyword>
<evidence type="ECO:0000256" key="5">
    <source>
        <dbReference type="ARBA" id="ARBA00023136"/>
    </source>
</evidence>
<evidence type="ECO:0000313" key="8">
    <source>
        <dbReference type="Proteomes" id="UP000270296"/>
    </source>
</evidence>
<keyword evidence="4 6" id="KW-1133">Transmembrane helix</keyword>
<proteinExistence type="predicted"/>
<dbReference type="AlphaFoldDB" id="A0A183IQX9"/>
<gene>
    <name evidence="7" type="ORF">SBAD_LOCUS6026</name>
</gene>
<keyword evidence="2 6" id="KW-0812">Transmembrane</keyword>
<sequence>MTTFKCIAQVRFDNSLEKVFDDGKPGIEGKLESADDREGNAAPKKLPNKMVPYERPNWKKKLFRDVRKIISDDWMFLTLLGISVALLSFCMDYCIERILKMRVWIYEEAALINDFLAYLAWTMLCLLLVVGSAFFSHIVAAQAIGSGIPELKTILRGVLLKEYLTFKTLVSKVVGLTMSLGSGLPIGKEGPFVHISSIIATLLNKGLGSLRSINENENREAEMLAAACAVGVACTFGAPVGGKQIFFFVLRKVSLMSITGRVFYLVAFI</sequence>
<keyword evidence="3" id="KW-0677">Repeat</keyword>
<protein>
    <submittedName>
        <fullName evidence="9">Chloride channel protein</fullName>
    </submittedName>
</protein>
<evidence type="ECO:0000256" key="6">
    <source>
        <dbReference type="SAM" id="Phobius"/>
    </source>
</evidence>
<organism evidence="9">
    <name type="scientific">Soboliphyme baturini</name>
    <dbReference type="NCBI Taxonomy" id="241478"/>
    <lineage>
        <taxon>Eukaryota</taxon>
        <taxon>Metazoa</taxon>
        <taxon>Ecdysozoa</taxon>
        <taxon>Nematoda</taxon>
        <taxon>Enoplea</taxon>
        <taxon>Dorylaimia</taxon>
        <taxon>Dioctophymatida</taxon>
        <taxon>Dioctophymatoidea</taxon>
        <taxon>Soboliphymatidae</taxon>
        <taxon>Soboliphyme</taxon>
    </lineage>
</organism>
<dbReference type="Pfam" id="PF00654">
    <property type="entry name" value="Voltage_CLC"/>
    <property type="match status" value="1"/>
</dbReference>
<evidence type="ECO:0000313" key="9">
    <source>
        <dbReference type="WBParaSite" id="SBAD_0000626101-mRNA-1"/>
    </source>
</evidence>
<dbReference type="InterPro" id="IPR014743">
    <property type="entry name" value="Cl-channel_core"/>
</dbReference>
<dbReference type="PANTHER" id="PTHR45720">
    <property type="entry name" value="CHLORIDE CHANNEL PROTEIN 2"/>
    <property type="match status" value="1"/>
</dbReference>
<name>A0A183IQX9_9BILA</name>
<dbReference type="InterPro" id="IPR001807">
    <property type="entry name" value="ClC"/>
</dbReference>
<dbReference type="PRINTS" id="PR00762">
    <property type="entry name" value="CLCHANNEL"/>
</dbReference>
<dbReference type="EMBL" id="UZAM01009423">
    <property type="protein sequence ID" value="VDP08998.1"/>
    <property type="molecule type" value="Genomic_DNA"/>
</dbReference>
<evidence type="ECO:0000256" key="4">
    <source>
        <dbReference type="ARBA" id="ARBA00022989"/>
    </source>
</evidence>
<feature type="transmembrane region" description="Helical" evidence="6">
    <location>
        <begin position="115"/>
        <end position="135"/>
    </location>
</feature>
<dbReference type="WBParaSite" id="SBAD_0000626101-mRNA-1">
    <property type="protein sequence ID" value="SBAD_0000626101-mRNA-1"/>
    <property type="gene ID" value="SBAD_0000626101"/>
</dbReference>
<reference evidence="7 8" key="2">
    <citation type="submission" date="2018-11" db="EMBL/GenBank/DDBJ databases">
        <authorList>
            <consortium name="Pathogen Informatics"/>
        </authorList>
    </citation>
    <scope>NUCLEOTIDE SEQUENCE [LARGE SCALE GENOMIC DNA]</scope>
</reference>
<evidence type="ECO:0000256" key="3">
    <source>
        <dbReference type="ARBA" id="ARBA00022737"/>
    </source>
</evidence>
<accession>A0A183IQX9</accession>
<feature type="transmembrane region" description="Helical" evidence="6">
    <location>
        <begin position="74"/>
        <end position="95"/>
    </location>
</feature>
<keyword evidence="8" id="KW-1185">Reference proteome</keyword>
<evidence type="ECO:0000256" key="2">
    <source>
        <dbReference type="ARBA" id="ARBA00022692"/>
    </source>
</evidence>
<reference evidence="9" key="1">
    <citation type="submission" date="2016-06" db="UniProtKB">
        <authorList>
            <consortium name="WormBaseParasite"/>
        </authorList>
    </citation>
    <scope>IDENTIFICATION</scope>
</reference>
<dbReference type="SUPFAM" id="SSF81340">
    <property type="entry name" value="Clc chloride channel"/>
    <property type="match status" value="1"/>
</dbReference>
<dbReference type="Gene3D" id="1.10.3080.10">
    <property type="entry name" value="Clc chloride channel"/>
    <property type="match status" value="1"/>
</dbReference>
<evidence type="ECO:0000313" key="7">
    <source>
        <dbReference type="EMBL" id="VDP08998.1"/>
    </source>
</evidence>
<dbReference type="InterPro" id="IPR050970">
    <property type="entry name" value="Cl_channel_volt-gated"/>
</dbReference>
<dbReference type="GO" id="GO:0005886">
    <property type="term" value="C:plasma membrane"/>
    <property type="evidence" value="ECO:0007669"/>
    <property type="project" value="TreeGrafter"/>
</dbReference>